<dbReference type="AlphaFoldDB" id="A0A7K3M2Y4"/>
<evidence type="ECO:0000313" key="1">
    <source>
        <dbReference type="EMBL" id="NDL57639.1"/>
    </source>
</evidence>
<dbReference type="RefSeq" id="WP_162450322.1">
    <property type="nucleotide sequence ID" value="NZ_WLZY01000003.1"/>
</dbReference>
<name>A0A7K3M2Y4_9ACTN</name>
<proteinExistence type="predicted"/>
<accession>A0A7K3M2Y4</accession>
<comment type="caution">
    <text evidence="1">The sequence shown here is derived from an EMBL/GenBank/DDBJ whole genome shotgun (WGS) entry which is preliminary data.</text>
</comment>
<gene>
    <name evidence="1" type="ORF">F7O44_11195</name>
</gene>
<organism evidence="1 2">
    <name type="scientific">Phytoactinopolyspora mesophila</name>
    <dbReference type="NCBI Taxonomy" id="2650750"/>
    <lineage>
        <taxon>Bacteria</taxon>
        <taxon>Bacillati</taxon>
        <taxon>Actinomycetota</taxon>
        <taxon>Actinomycetes</taxon>
        <taxon>Jiangellales</taxon>
        <taxon>Jiangellaceae</taxon>
        <taxon>Phytoactinopolyspora</taxon>
    </lineage>
</organism>
<dbReference type="Proteomes" id="UP000460435">
    <property type="component" value="Unassembled WGS sequence"/>
</dbReference>
<protein>
    <submittedName>
        <fullName evidence="1">Uncharacterized protein</fullName>
    </submittedName>
</protein>
<reference evidence="1 2" key="1">
    <citation type="submission" date="2019-11" db="EMBL/GenBank/DDBJ databases">
        <authorList>
            <person name="Li X.-J."/>
            <person name="Feng X.-M."/>
        </authorList>
    </citation>
    <scope>NUCLEOTIDE SEQUENCE [LARGE SCALE GENOMIC DNA]</scope>
    <source>
        <strain evidence="1 2">XMNu-373</strain>
    </source>
</reference>
<keyword evidence="2" id="KW-1185">Reference proteome</keyword>
<evidence type="ECO:0000313" key="2">
    <source>
        <dbReference type="Proteomes" id="UP000460435"/>
    </source>
</evidence>
<dbReference type="EMBL" id="WLZY01000003">
    <property type="protein sequence ID" value="NDL57639.1"/>
    <property type="molecule type" value="Genomic_DNA"/>
</dbReference>
<sequence>MIFAPATAGSSLTLAAAVFTGGVADAVGNVAAGVLADNSGGIRIVALGISELGRRLARRPAEGSVLDAVVRGWQAACINRR</sequence>